<keyword evidence="7" id="KW-0547">Nucleotide-binding</keyword>
<dbReference type="Pfam" id="PF00122">
    <property type="entry name" value="E1-E2_ATPase"/>
    <property type="match status" value="1"/>
</dbReference>
<dbReference type="NCBIfam" id="TIGR01494">
    <property type="entry name" value="ATPase_P-type"/>
    <property type="match status" value="1"/>
</dbReference>
<dbReference type="Proteomes" id="UP000192596">
    <property type="component" value="Unassembled WGS sequence"/>
</dbReference>
<dbReference type="GO" id="GO:0019829">
    <property type="term" value="F:ATPase-coupled monoatomic cation transmembrane transporter activity"/>
    <property type="evidence" value="ECO:0007669"/>
    <property type="project" value="InterPro"/>
</dbReference>
<evidence type="ECO:0000313" key="10">
    <source>
        <dbReference type="EMBL" id="OQO06060.1"/>
    </source>
</evidence>
<evidence type="ECO:0000259" key="9">
    <source>
        <dbReference type="Pfam" id="PF24534"/>
    </source>
</evidence>
<evidence type="ECO:0000256" key="1">
    <source>
        <dbReference type="ARBA" id="ARBA00004370"/>
    </source>
</evidence>
<dbReference type="SFLD" id="SFLDF00027">
    <property type="entry name" value="p-type_atpase"/>
    <property type="match status" value="1"/>
</dbReference>
<dbReference type="GO" id="GO:0016887">
    <property type="term" value="F:ATP hydrolysis activity"/>
    <property type="evidence" value="ECO:0007669"/>
    <property type="project" value="InterPro"/>
</dbReference>
<dbReference type="SFLD" id="SFLDG00002">
    <property type="entry name" value="C1.7:_P-type_atpase_like"/>
    <property type="match status" value="1"/>
</dbReference>
<dbReference type="SUPFAM" id="SSF56784">
    <property type="entry name" value="HAD-like"/>
    <property type="match status" value="1"/>
</dbReference>
<feature type="transmembrane region" description="Helical" evidence="7">
    <location>
        <begin position="170"/>
        <end position="188"/>
    </location>
</feature>
<dbReference type="GO" id="GO:0016020">
    <property type="term" value="C:membrane"/>
    <property type="evidence" value="ECO:0007669"/>
    <property type="project" value="UniProtKB-SubCell"/>
</dbReference>
<dbReference type="SUPFAM" id="SSF81653">
    <property type="entry name" value="Calcium ATPase, transduction domain A"/>
    <property type="match status" value="1"/>
</dbReference>
<dbReference type="EMBL" id="NAJO01000017">
    <property type="protein sequence ID" value="OQO06060.1"/>
    <property type="molecule type" value="Genomic_DNA"/>
</dbReference>
<dbReference type="PROSITE" id="PS00154">
    <property type="entry name" value="ATPASE_E1_E2"/>
    <property type="match status" value="1"/>
</dbReference>
<dbReference type="STRING" id="1507870.A0A1V8T3Z6"/>
<evidence type="ECO:0000259" key="8">
    <source>
        <dbReference type="Pfam" id="PF00122"/>
    </source>
</evidence>
<dbReference type="InterPro" id="IPR059000">
    <property type="entry name" value="ATPase_P-type_domA"/>
</dbReference>
<dbReference type="AlphaFoldDB" id="A0A1V8T3Z6"/>
<dbReference type="NCBIfam" id="TIGR01525">
    <property type="entry name" value="ATPase-IB_hvy"/>
    <property type="match status" value="1"/>
</dbReference>
<dbReference type="InterPro" id="IPR006121">
    <property type="entry name" value="HMA_dom"/>
</dbReference>
<comment type="subcellular location">
    <subcellularLocation>
        <location evidence="1 7">Membrane</location>
    </subcellularLocation>
</comment>
<dbReference type="InterPro" id="IPR008250">
    <property type="entry name" value="ATPase_P-typ_transduc_dom_A_sf"/>
</dbReference>
<feature type="transmembrane region" description="Helical" evidence="7">
    <location>
        <begin position="242"/>
        <end position="261"/>
    </location>
</feature>
<gene>
    <name evidence="10" type="ORF">B0A48_08648</name>
</gene>
<evidence type="ECO:0000256" key="7">
    <source>
        <dbReference type="RuleBase" id="RU362081"/>
    </source>
</evidence>
<accession>A0A1V8T3Z6</accession>
<dbReference type="InterPro" id="IPR023214">
    <property type="entry name" value="HAD_sf"/>
</dbReference>
<dbReference type="InterPro" id="IPR027256">
    <property type="entry name" value="P-typ_ATPase_IB"/>
</dbReference>
<feature type="transmembrane region" description="Helical" evidence="7">
    <location>
        <begin position="428"/>
        <end position="451"/>
    </location>
</feature>
<dbReference type="Gene3D" id="3.40.1110.10">
    <property type="entry name" value="Calcium-transporting ATPase, cytoplasmic domain N"/>
    <property type="match status" value="1"/>
</dbReference>
<evidence type="ECO:0000256" key="6">
    <source>
        <dbReference type="ARBA" id="ARBA00023136"/>
    </source>
</evidence>
<dbReference type="InParanoid" id="A0A1V8T3Z6"/>
<dbReference type="Pfam" id="PF00702">
    <property type="entry name" value="Hydrolase"/>
    <property type="match status" value="1"/>
</dbReference>
<evidence type="ECO:0000256" key="3">
    <source>
        <dbReference type="ARBA" id="ARBA00022723"/>
    </source>
</evidence>
<feature type="transmembrane region" description="Helical" evidence="7">
    <location>
        <begin position="200"/>
        <end position="222"/>
    </location>
</feature>
<dbReference type="NCBIfam" id="TIGR01511">
    <property type="entry name" value="ATPase-IB1_Cu"/>
    <property type="match status" value="1"/>
</dbReference>
<dbReference type="InterPro" id="IPR001757">
    <property type="entry name" value="P_typ_ATPase"/>
</dbReference>
<dbReference type="InterPro" id="IPR044492">
    <property type="entry name" value="P_typ_ATPase_HD_dom"/>
</dbReference>
<protein>
    <submittedName>
        <fullName evidence="10">Uncharacterized protein</fullName>
    </submittedName>
</protein>
<evidence type="ECO:0000256" key="2">
    <source>
        <dbReference type="ARBA" id="ARBA00022692"/>
    </source>
</evidence>
<organism evidence="10 11">
    <name type="scientific">Cryoendolithus antarcticus</name>
    <dbReference type="NCBI Taxonomy" id="1507870"/>
    <lineage>
        <taxon>Eukaryota</taxon>
        <taxon>Fungi</taxon>
        <taxon>Dikarya</taxon>
        <taxon>Ascomycota</taxon>
        <taxon>Pezizomycotina</taxon>
        <taxon>Dothideomycetes</taxon>
        <taxon>Dothideomycetidae</taxon>
        <taxon>Cladosporiales</taxon>
        <taxon>Cladosporiaceae</taxon>
        <taxon>Cryoendolithus</taxon>
    </lineage>
</organism>
<dbReference type="InterPro" id="IPR056236">
    <property type="entry name" value="HMA_PCA1"/>
</dbReference>
<dbReference type="InterPro" id="IPR018303">
    <property type="entry name" value="ATPase_P-typ_P_site"/>
</dbReference>
<feature type="transmembrane region" description="Helical" evidence="7">
    <location>
        <begin position="759"/>
        <end position="782"/>
    </location>
</feature>
<dbReference type="SFLD" id="SFLDS00003">
    <property type="entry name" value="Haloacid_Dehalogenase"/>
    <property type="match status" value="1"/>
</dbReference>
<dbReference type="Gene3D" id="3.30.70.100">
    <property type="match status" value="1"/>
</dbReference>
<dbReference type="InterPro" id="IPR036163">
    <property type="entry name" value="HMA_dom_sf"/>
</dbReference>
<keyword evidence="2 7" id="KW-0812">Transmembrane</keyword>
<sequence>MDCTSCGVKVQNVLGVIPGLHNPQVTFVSRTADFDLDTRIAQTDQVIPLIEKRTGFKCSRIVEGYHSLDVRMTKVTAKQLEDSGTNGLLSVVQSKGTIYRVAYDPFIIGARDLLPDECSVAPPTADTADTQSIKRLWQMSYYTAAAAILTVPVVVLAWASTPVPVHIKEIISLVLATLVQIIAVPEFYRQAIKSLVFSRVIEMDMLVVISITAAYTYSVVAFGLTEAGLQLEQKAFFETSTLLITLVLLGRLVAAFARVNAIRAVSLRSLQTDTSLLLQPDGQQIEIDSRLLHFGDIVVVRAHSRIVTDGTVVSSDSAVDESMLTGEVVPVTKRPGDAVTAGTINGEGVMHIRITRLPGANSISDIAAAVEKALTAKPRIQDLADRVASWFVPAVVAVAIIVFAIWLGVAARVRGQNGGGAVGTSITYAIAVLAISCPCALGLAVPMVLVITGGVAARQGVVIRTATATERTFKVTDVVFDKTGTLTKGDLHVAREEMLTDGYTRESALSLAKAISNDDSHPVSKATAAHLPSLSSTPVSLERVKSIPGSGIRAEQAGRIVRAGNPFWLGIDRDPVVTQLLQQGMTCFCITVDDRAVLALGLTSILRDEASAVISALHDRNITTHIVSGDHVHAVVATAQQLGIHAGNIASRRTPSEKKDYIASLQAQGKTVLFCGDGTNDAVALAQADVGAQLGSVSDVAGAVADVVLMRGLDGLLVLLHVSKRAYVRVAFNFAWSAIYNVFAILLASGVFVKVRIQPAYSGLGEVVSVLPVILAALSMLVGREKKC</sequence>
<dbReference type="PANTHER" id="PTHR46594:SF4">
    <property type="entry name" value="P-TYPE CATION-TRANSPORTING ATPASE"/>
    <property type="match status" value="1"/>
</dbReference>
<dbReference type="GO" id="GO:0005524">
    <property type="term" value="F:ATP binding"/>
    <property type="evidence" value="ECO:0007669"/>
    <property type="project" value="UniProtKB-UniRule"/>
</dbReference>
<feature type="transmembrane region" description="Helical" evidence="7">
    <location>
        <begin position="730"/>
        <end position="753"/>
    </location>
</feature>
<feature type="domain" description="P-type ATPase A" evidence="8">
    <location>
        <begin position="273"/>
        <end position="371"/>
    </location>
</feature>
<comment type="caution">
    <text evidence="10">The sequence shown here is derived from an EMBL/GenBank/DDBJ whole genome shotgun (WGS) entry which is preliminary data.</text>
</comment>
<keyword evidence="6 7" id="KW-0472">Membrane</keyword>
<dbReference type="Gene3D" id="3.40.50.1000">
    <property type="entry name" value="HAD superfamily/HAD-like"/>
    <property type="match status" value="1"/>
</dbReference>
<feature type="transmembrane region" description="Helical" evidence="7">
    <location>
        <begin position="387"/>
        <end position="408"/>
    </location>
</feature>
<name>A0A1V8T3Z6_9PEZI</name>
<dbReference type="Gene3D" id="2.70.150.10">
    <property type="entry name" value="Calcium-transporting ATPase, cytoplasmic transduction domain A"/>
    <property type="match status" value="1"/>
</dbReference>
<dbReference type="Pfam" id="PF24534">
    <property type="entry name" value="HMA_PCA1"/>
    <property type="match status" value="1"/>
</dbReference>
<evidence type="ECO:0000256" key="4">
    <source>
        <dbReference type="ARBA" id="ARBA00022967"/>
    </source>
</evidence>
<feature type="transmembrane region" description="Helical" evidence="7">
    <location>
        <begin position="139"/>
        <end position="158"/>
    </location>
</feature>
<dbReference type="InterPro" id="IPR036412">
    <property type="entry name" value="HAD-like_sf"/>
</dbReference>
<evidence type="ECO:0000256" key="5">
    <source>
        <dbReference type="ARBA" id="ARBA00022989"/>
    </source>
</evidence>
<dbReference type="OrthoDB" id="432719at2759"/>
<keyword evidence="5 7" id="KW-1133">Transmembrane helix</keyword>
<dbReference type="CDD" id="cd00371">
    <property type="entry name" value="HMA"/>
    <property type="match status" value="1"/>
</dbReference>
<dbReference type="PRINTS" id="PR00119">
    <property type="entry name" value="CATATPASE"/>
</dbReference>
<comment type="similarity">
    <text evidence="7">Belongs to the cation transport ATPase (P-type) (TC 3.A.3) family. Type IB subfamily.</text>
</comment>
<dbReference type="PANTHER" id="PTHR46594">
    <property type="entry name" value="P-TYPE CATION-TRANSPORTING ATPASE"/>
    <property type="match status" value="1"/>
</dbReference>
<dbReference type="SUPFAM" id="SSF55008">
    <property type="entry name" value="HMA, heavy metal-associated domain"/>
    <property type="match status" value="1"/>
</dbReference>
<dbReference type="GO" id="GO:0046872">
    <property type="term" value="F:metal ion binding"/>
    <property type="evidence" value="ECO:0007669"/>
    <property type="project" value="UniProtKB-KW"/>
</dbReference>
<evidence type="ECO:0000313" key="11">
    <source>
        <dbReference type="Proteomes" id="UP000192596"/>
    </source>
</evidence>
<keyword evidence="7" id="KW-0067">ATP-binding</keyword>
<keyword evidence="11" id="KW-1185">Reference proteome</keyword>
<keyword evidence="4" id="KW-1278">Translocase</keyword>
<proteinExistence type="inferred from homology"/>
<feature type="domain" description="PCA1 HMA heavy metal-associated" evidence="9">
    <location>
        <begin position="62"/>
        <end position="116"/>
    </location>
</feature>
<keyword evidence="3 7" id="KW-0479">Metal-binding</keyword>
<reference evidence="11" key="1">
    <citation type="submission" date="2017-03" db="EMBL/GenBank/DDBJ databases">
        <title>Genomes of endolithic fungi from Antarctica.</title>
        <authorList>
            <person name="Coleine C."/>
            <person name="Masonjones S."/>
            <person name="Stajich J.E."/>
        </authorList>
    </citation>
    <scope>NUCLEOTIDE SEQUENCE [LARGE SCALE GENOMIC DNA]</scope>
    <source>
        <strain evidence="11">CCFEE 5527</strain>
    </source>
</reference>
<dbReference type="InterPro" id="IPR023299">
    <property type="entry name" value="ATPase_P-typ_cyto_dom_N"/>
</dbReference>